<proteinExistence type="predicted"/>
<protein>
    <submittedName>
        <fullName evidence="2">Uncharacterized protein</fullName>
    </submittedName>
</protein>
<dbReference type="AlphaFoldDB" id="A0AAV7U6H6"/>
<dbReference type="Proteomes" id="UP001066276">
    <property type="component" value="Chromosome 3_1"/>
</dbReference>
<evidence type="ECO:0000313" key="3">
    <source>
        <dbReference type="Proteomes" id="UP001066276"/>
    </source>
</evidence>
<comment type="caution">
    <text evidence="2">The sequence shown here is derived from an EMBL/GenBank/DDBJ whole genome shotgun (WGS) entry which is preliminary data.</text>
</comment>
<sequence>MKNPVRCSRRSNDRRRSPAEPLGSRLRGGEASQSDGHVPKDLRVRRGLANRRSLGLAYAEDAKGRNPVVHRDPGN</sequence>
<feature type="region of interest" description="Disordered" evidence="1">
    <location>
        <begin position="1"/>
        <end position="46"/>
    </location>
</feature>
<reference evidence="2" key="1">
    <citation type="journal article" date="2022" name="bioRxiv">
        <title>Sequencing and chromosome-scale assembly of the giantPleurodeles waltlgenome.</title>
        <authorList>
            <person name="Brown T."/>
            <person name="Elewa A."/>
            <person name="Iarovenko S."/>
            <person name="Subramanian E."/>
            <person name="Araus A.J."/>
            <person name="Petzold A."/>
            <person name="Susuki M."/>
            <person name="Suzuki K.-i.T."/>
            <person name="Hayashi T."/>
            <person name="Toyoda A."/>
            <person name="Oliveira C."/>
            <person name="Osipova E."/>
            <person name="Leigh N.D."/>
            <person name="Simon A."/>
            <person name="Yun M.H."/>
        </authorList>
    </citation>
    <scope>NUCLEOTIDE SEQUENCE</scope>
    <source>
        <strain evidence="2">20211129_DDA</strain>
        <tissue evidence="2">Liver</tissue>
    </source>
</reference>
<evidence type="ECO:0000256" key="1">
    <source>
        <dbReference type="SAM" id="MobiDB-lite"/>
    </source>
</evidence>
<organism evidence="2 3">
    <name type="scientific">Pleurodeles waltl</name>
    <name type="common">Iberian ribbed newt</name>
    <dbReference type="NCBI Taxonomy" id="8319"/>
    <lineage>
        <taxon>Eukaryota</taxon>
        <taxon>Metazoa</taxon>
        <taxon>Chordata</taxon>
        <taxon>Craniata</taxon>
        <taxon>Vertebrata</taxon>
        <taxon>Euteleostomi</taxon>
        <taxon>Amphibia</taxon>
        <taxon>Batrachia</taxon>
        <taxon>Caudata</taxon>
        <taxon>Salamandroidea</taxon>
        <taxon>Salamandridae</taxon>
        <taxon>Pleurodelinae</taxon>
        <taxon>Pleurodeles</taxon>
    </lineage>
</organism>
<dbReference type="EMBL" id="JANPWB010000005">
    <property type="protein sequence ID" value="KAJ1184131.1"/>
    <property type="molecule type" value="Genomic_DNA"/>
</dbReference>
<evidence type="ECO:0000313" key="2">
    <source>
        <dbReference type="EMBL" id="KAJ1184131.1"/>
    </source>
</evidence>
<accession>A0AAV7U6H6</accession>
<name>A0AAV7U6H6_PLEWA</name>
<gene>
    <name evidence="2" type="ORF">NDU88_000941</name>
</gene>
<keyword evidence="3" id="KW-1185">Reference proteome</keyword>